<name>A0AA37UGH6_9MICO</name>
<keyword evidence="3" id="KW-1185">Reference proteome</keyword>
<dbReference type="SUPFAM" id="SSF54427">
    <property type="entry name" value="NTF2-like"/>
    <property type="match status" value="1"/>
</dbReference>
<dbReference type="EMBL" id="BSUL01000001">
    <property type="protein sequence ID" value="GMA27491.1"/>
    <property type="molecule type" value="Genomic_DNA"/>
</dbReference>
<comment type="caution">
    <text evidence="2">The sequence shown here is derived from an EMBL/GenBank/DDBJ whole genome shotgun (WGS) entry which is preliminary data.</text>
</comment>
<evidence type="ECO:0000313" key="2">
    <source>
        <dbReference type="EMBL" id="GMA27491.1"/>
    </source>
</evidence>
<dbReference type="InterPro" id="IPR032710">
    <property type="entry name" value="NTF2-like_dom_sf"/>
</dbReference>
<dbReference type="AlphaFoldDB" id="A0AA37UGH6"/>
<accession>A0AA37UGH6</accession>
<evidence type="ECO:0000313" key="3">
    <source>
        <dbReference type="Proteomes" id="UP001157160"/>
    </source>
</evidence>
<feature type="domain" description="SnoaL-like" evidence="1">
    <location>
        <begin position="1"/>
        <end position="75"/>
    </location>
</feature>
<evidence type="ECO:0000259" key="1">
    <source>
        <dbReference type="Pfam" id="PF12680"/>
    </source>
</evidence>
<sequence>MRALFTEDAVYRFHPWEDGASGHDSIIAAWLEGADSPGSWTFERGGLAADGELHFVEGVTRYPQDEHDYANLWVVHLTPDGRASSFTEWYMTLPRDAA</sequence>
<dbReference type="Proteomes" id="UP001157160">
    <property type="component" value="Unassembled WGS sequence"/>
</dbReference>
<organism evidence="2 3">
    <name type="scientific">Arenivirga flava</name>
    <dbReference type="NCBI Taxonomy" id="1930060"/>
    <lineage>
        <taxon>Bacteria</taxon>
        <taxon>Bacillati</taxon>
        <taxon>Actinomycetota</taxon>
        <taxon>Actinomycetes</taxon>
        <taxon>Micrococcales</taxon>
        <taxon>Microbacteriaceae</taxon>
        <taxon>Arenivirga</taxon>
    </lineage>
</organism>
<dbReference type="InterPro" id="IPR037401">
    <property type="entry name" value="SnoaL-like"/>
</dbReference>
<protein>
    <recommendedName>
        <fullName evidence="1">SnoaL-like domain-containing protein</fullName>
    </recommendedName>
</protein>
<proteinExistence type="predicted"/>
<reference evidence="2 3" key="1">
    <citation type="journal article" date="2014" name="Int. J. Syst. Evol. Microbiol.">
        <title>Complete genome sequence of Corynebacterium casei LMG S-19264T (=DSM 44701T), isolated from a smear-ripened cheese.</title>
        <authorList>
            <consortium name="US DOE Joint Genome Institute (JGI-PGF)"/>
            <person name="Walter F."/>
            <person name="Albersmeier A."/>
            <person name="Kalinowski J."/>
            <person name="Ruckert C."/>
        </authorList>
    </citation>
    <scope>NUCLEOTIDE SEQUENCE [LARGE SCALE GENOMIC DNA]</scope>
    <source>
        <strain evidence="2 3">NBRC 112289</strain>
    </source>
</reference>
<dbReference type="Gene3D" id="3.10.450.50">
    <property type="match status" value="1"/>
</dbReference>
<dbReference type="Pfam" id="PF12680">
    <property type="entry name" value="SnoaL_2"/>
    <property type="match status" value="1"/>
</dbReference>
<gene>
    <name evidence="2" type="ORF">GCM10025874_07440</name>
</gene>